<proteinExistence type="predicted"/>
<dbReference type="NCBIfam" id="NF033536">
    <property type="entry name" value="lasso_PqqD_Bac"/>
    <property type="match status" value="1"/>
</dbReference>
<reference evidence="1" key="1">
    <citation type="submission" date="2017-08" db="EMBL/GenBank/DDBJ databases">
        <authorList>
            <person name="Imhoff J.F."/>
            <person name="Rahn T."/>
            <person name="Kuenzel S."/>
            <person name="Neulinger S.C."/>
        </authorList>
    </citation>
    <scope>NUCLEOTIDE SEQUENCE</scope>
    <source>
        <strain evidence="1">IM 151</strain>
    </source>
</reference>
<dbReference type="EMBL" id="NRRU01000070">
    <property type="protein sequence ID" value="MBK1714516.1"/>
    <property type="molecule type" value="Genomic_DNA"/>
</dbReference>
<evidence type="ECO:0008006" key="3">
    <source>
        <dbReference type="Google" id="ProtNLM"/>
    </source>
</evidence>
<reference evidence="1" key="2">
    <citation type="journal article" date="2020" name="Microorganisms">
        <title>Osmotic Adaptation and Compatible Solute Biosynthesis of Phototrophic Bacteria as Revealed from Genome Analyses.</title>
        <authorList>
            <person name="Imhoff J.F."/>
            <person name="Rahn T."/>
            <person name="Kunzel S."/>
            <person name="Keller A."/>
            <person name="Neulinger S.C."/>
        </authorList>
    </citation>
    <scope>NUCLEOTIDE SEQUENCE</scope>
    <source>
        <strain evidence="1">IM 151</strain>
    </source>
</reference>
<protein>
    <recommendedName>
        <fullName evidence="3">Coenzyme PQQ synthesis protein D (PqqD)</fullName>
    </recommendedName>
</protein>
<dbReference type="InterPro" id="IPR008792">
    <property type="entry name" value="PQQD"/>
</dbReference>
<sequence length="93" mass="10036">MSTLTLQHRVVRQPGLVATPMDGETVMMSIDNGEYYGLAGAGSRTWELLAEPQTLDQLCATLTAEHEVDPATCQAETLRFVGELLALGLVKTC</sequence>
<dbReference type="RefSeq" id="WP_200379370.1">
    <property type="nucleotide sequence ID" value="NZ_NRRU01000070.1"/>
</dbReference>
<dbReference type="Gene3D" id="1.10.10.1150">
    <property type="entry name" value="Coenzyme PQQ synthesis protein D (PqqD)"/>
    <property type="match status" value="1"/>
</dbReference>
<evidence type="ECO:0000313" key="2">
    <source>
        <dbReference type="Proteomes" id="UP001041814"/>
    </source>
</evidence>
<comment type="caution">
    <text evidence="1">The sequence shown here is derived from an EMBL/GenBank/DDBJ whole genome shotgun (WGS) entry which is preliminary data.</text>
</comment>
<evidence type="ECO:0000313" key="1">
    <source>
        <dbReference type="EMBL" id="MBK1714516.1"/>
    </source>
</evidence>
<dbReference type="Proteomes" id="UP001041814">
    <property type="component" value="Unassembled WGS sequence"/>
</dbReference>
<gene>
    <name evidence="1" type="ORF">CKO43_17230</name>
</gene>
<name>A0ABS1DWU1_RUBGE</name>
<dbReference type="InterPro" id="IPR041881">
    <property type="entry name" value="PqqD_sf"/>
</dbReference>
<organism evidence="1 2">
    <name type="scientific">Rubrivivax gelatinosus</name>
    <name type="common">Rhodocyclus gelatinosus</name>
    <name type="synonym">Rhodopseudomonas gelatinosa</name>
    <dbReference type="NCBI Taxonomy" id="28068"/>
    <lineage>
        <taxon>Bacteria</taxon>
        <taxon>Pseudomonadati</taxon>
        <taxon>Pseudomonadota</taxon>
        <taxon>Betaproteobacteria</taxon>
        <taxon>Burkholderiales</taxon>
        <taxon>Sphaerotilaceae</taxon>
        <taxon>Rubrivivax</taxon>
    </lineage>
</organism>
<keyword evidence="2" id="KW-1185">Reference proteome</keyword>
<accession>A0ABS1DWU1</accession>
<dbReference type="Pfam" id="PF05402">
    <property type="entry name" value="PqqD"/>
    <property type="match status" value="1"/>
</dbReference>